<dbReference type="PRINTS" id="PR00069">
    <property type="entry name" value="ALDKETRDTASE"/>
</dbReference>
<reference evidence="3 4" key="1">
    <citation type="journal article" date="2023" name="Microbiol. Spectr.">
        <title>Symbiosis of Carpenter Bees with Uncharacterized Lactic Acid Bacteria Showing NAD Auxotrophy.</title>
        <authorList>
            <person name="Kawasaki S."/>
            <person name="Ozawa K."/>
            <person name="Mori T."/>
            <person name="Yamamoto A."/>
            <person name="Ito M."/>
            <person name="Ohkuma M."/>
            <person name="Sakamoto M."/>
            <person name="Matsutani M."/>
        </authorList>
    </citation>
    <scope>NUCLEOTIDE SEQUENCE [LARGE SCALE GENOMIC DNA]</scope>
    <source>
        <strain evidence="3 4">KimC2</strain>
    </source>
</reference>
<dbReference type="Proteomes" id="UP001321804">
    <property type="component" value="Chromosome"/>
</dbReference>
<dbReference type="CDD" id="cd19079">
    <property type="entry name" value="AKR_EcYajO-like"/>
    <property type="match status" value="1"/>
</dbReference>
<name>A0AAU9DSX2_9LACO</name>
<dbReference type="SUPFAM" id="SSF51430">
    <property type="entry name" value="NAD(P)-linked oxidoreductase"/>
    <property type="match status" value="1"/>
</dbReference>
<dbReference type="Pfam" id="PF00248">
    <property type="entry name" value="Aldo_ket_red"/>
    <property type="match status" value="1"/>
</dbReference>
<proteinExistence type="predicted"/>
<dbReference type="InterPro" id="IPR023210">
    <property type="entry name" value="NADP_OxRdtase_dom"/>
</dbReference>
<dbReference type="AlphaFoldDB" id="A0AAU9DSX2"/>
<dbReference type="InterPro" id="IPR020471">
    <property type="entry name" value="AKR"/>
</dbReference>
<dbReference type="KEGG" id="xak:KIMC2_13850"/>
<feature type="domain" description="NADP-dependent oxidoreductase" evidence="2">
    <location>
        <begin position="15"/>
        <end position="315"/>
    </location>
</feature>
<accession>A0AAU9DSX2</accession>
<evidence type="ECO:0000259" key="2">
    <source>
        <dbReference type="Pfam" id="PF00248"/>
    </source>
</evidence>
<dbReference type="FunFam" id="3.20.20.100:FF:000004">
    <property type="entry name" value="Oxidoreductase, aldo/keto reductase"/>
    <property type="match status" value="1"/>
</dbReference>
<gene>
    <name evidence="3" type="ORF">KIMC2_13850</name>
</gene>
<protein>
    <submittedName>
        <fullName evidence="3">Oxidoreductase</fullName>
    </submittedName>
</protein>
<dbReference type="RefSeq" id="WP_317695344.1">
    <property type="nucleotide sequence ID" value="NZ_AP026801.1"/>
</dbReference>
<dbReference type="EMBL" id="AP026801">
    <property type="protein sequence ID" value="BDR56823.1"/>
    <property type="molecule type" value="Genomic_DNA"/>
</dbReference>
<evidence type="ECO:0000313" key="3">
    <source>
        <dbReference type="EMBL" id="BDR56823.1"/>
    </source>
</evidence>
<dbReference type="GO" id="GO:0005829">
    <property type="term" value="C:cytosol"/>
    <property type="evidence" value="ECO:0007669"/>
    <property type="project" value="TreeGrafter"/>
</dbReference>
<dbReference type="InterPro" id="IPR050523">
    <property type="entry name" value="AKR_Detox_Biosynth"/>
</dbReference>
<keyword evidence="4" id="KW-1185">Reference proteome</keyword>
<keyword evidence="1" id="KW-0560">Oxidoreductase</keyword>
<evidence type="ECO:0000256" key="1">
    <source>
        <dbReference type="ARBA" id="ARBA00023002"/>
    </source>
</evidence>
<dbReference type="Gene3D" id="3.20.20.100">
    <property type="entry name" value="NADP-dependent oxidoreductase domain"/>
    <property type="match status" value="1"/>
</dbReference>
<dbReference type="PANTHER" id="PTHR43364">
    <property type="entry name" value="NADH-SPECIFIC METHYLGLYOXAL REDUCTASE-RELATED"/>
    <property type="match status" value="1"/>
</dbReference>
<evidence type="ECO:0000313" key="4">
    <source>
        <dbReference type="Proteomes" id="UP001321804"/>
    </source>
</evidence>
<dbReference type="PANTHER" id="PTHR43364:SF4">
    <property type="entry name" value="NAD(P)-LINKED OXIDOREDUCTASE SUPERFAMILY PROTEIN"/>
    <property type="match status" value="1"/>
</dbReference>
<dbReference type="InterPro" id="IPR036812">
    <property type="entry name" value="NAD(P)_OxRdtase_dom_sf"/>
</dbReference>
<dbReference type="GO" id="GO:0016491">
    <property type="term" value="F:oxidoreductase activity"/>
    <property type="evidence" value="ECO:0007669"/>
    <property type="project" value="UniProtKB-KW"/>
</dbReference>
<organism evidence="3 4">
    <name type="scientific">Xylocopilactobacillus apis</name>
    <dbReference type="NCBI Taxonomy" id="2932183"/>
    <lineage>
        <taxon>Bacteria</taxon>
        <taxon>Bacillati</taxon>
        <taxon>Bacillota</taxon>
        <taxon>Bacilli</taxon>
        <taxon>Lactobacillales</taxon>
        <taxon>Lactobacillaceae</taxon>
        <taxon>Xylocopilactobacillus</taxon>
    </lineage>
</organism>
<sequence length="339" mass="38539">MKYTKLGHSGLDVSRICLGTMGFGRPESGMFPWAIDQQKSEAVVAKALDLGINFFDTANIYSHGDSEEYLGNALNKLAKRDQIVVATKVFYTPGNEPNQHGLSRKAIMYQIDQSLKRLKMDYVDLYIIHRWDYNTPIEETMEALHDLVKTGKVRYLGASAMFAWQLEQAQNVAEKHNWTKFISMQNHYNLLYREEEREMIPYCQDQDIALTPYSPLASGRLTRQWSGDTLRYQTDTVAKGKYDADKELDLPIVKRVGEIAAKYNVPQVQVALAWLLHQPQMAAPIMGATNPDHLASAAKAVDLKLTADDLNYLAEPYQTHRLVGPLTPTTKTLQDKRRR</sequence>